<dbReference type="Gene3D" id="3.40.140.10">
    <property type="entry name" value="Cytidine Deaminase, domain 2"/>
    <property type="match status" value="1"/>
</dbReference>
<organism evidence="2 3">
    <name type="scientific">Candidatus Desantisbacteria bacterium CG_4_10_14_0_8_um_filter_48_22</name>
    <dbReference type="NCBI Taxonomy" id="1974543"/>
    <lineage>
        <taxon>Bacteria</taxon>
        <taxon>Candidatus Desantisiibacteriota</taxon>
    </lineage>
</organism>
<protein>
    <recommendedName>
        <fullName evidence="1">CMP/dCMP-type deaminase domain-containing protein</fullName>
    </recommendedName>
</protein>
<proteinExistence type="predicted"/>
<gene>
    <name evidence="2" type="ORF">COY52_12785</name>
</gene>
<reference evidence="3" key="1">
    <citation type="submission" date="2017-09" db="EMBL/GenBank/DDBJ databases">
        <title>Depth-based differentiation of microbial function through sediment-hosted aquifers and enrichment of novel symbionts in the deep terrestrial subsurface.</title>
        <authorList>
            <person name="Probst A.J."/>
            <person name="Ladd B."/>
            <person name="Jarett J.K."/>
            <person name="Geller-Mcgrath D.E."/>
            <person name="Sieber C.M.K."/>
            <person name="Emerson J.B."/>
            <person name="Anantharaman K."/>
            <person name="Thomas B.C."/>
            <person name="Malmstrom R."/>
            <person name="Stieglmeier M."/>
            <person name="Klingl A."/>
            <person name="Woyke T."/>
            <person name="Ryan C.M."/>
            <person name="Banfield J.F."/>
        </authorList>
    </citation>
    <scope>NUCLEOTIDE SEQUENCE [LARGE SCALE GENOMIC DNA]</scope>
</reference>
<dbReference type="Gene3D" id="3.30.565.60">
    <property type="match status" value="1"/>
</dbReference>
<dbReference type="InterPro" id="IPR002125">
    <property type="entry name" value="CMP_dCMP_dom"/>
</dbReference>
<feature type="domain" description="CMP/dCMP-type deaminase" evidence="1">
    <location>
        <begin position="13"/>
        <end position="143"/>
    </location>
</feature>
<dbReference type="Proteomes" id="UP000229307">
    <property type="component" value="Unassembled WGS sequence"/>
</dbReference>
<sequence length="506" mass="58075">MNKKSVEKKFKEFEPRKYMKMAVKVMKKSIQEPRSDKKSPKVGAVLLMPDGSIDTGFRGELRQGDHAEFTVLDKKHEKADLTGSYLFATLEPCAPGSRGPGRVCCAERIVSARIKKMWIGIEDPDPMVDRKGIKCLQDAGIKVKMFDQDLQKIIEKENLEFIKQARERAENADKNTSFVLSDFEKANKKASLSDFSNEALEFYKKETNFKGTIVSKDFFNKLYHKGLVDKIAGKYIPTGIGLILFGKNPEDFYSQVTLKGTITYPDRRVGIKDFKGPLVLVPKAFEEWWYSVLRTSIDRSSSQRSSRTDFPYKPIREALVNALAHRDYDCKLALCHVEINEHTIIVKSPGRPVAPISLEQMQNFNAPYLSRNPQIFSVFDELNLVEGRGLGMNTYRSLPQEYNIPFPYFSFKEPFLDLIFYRSSKDIPPLTDKKILDQLNSDEIRGVEHVFIVWQISKNDYAEHFNYNNRKAERHLEHFHKLGIINMLGAGPSTVYMANRAFPFSE</sequence>
<comment type="caution">
    <text evidence="2">The sequence shown here is derived from an EMBL/GenBank/DDBJ whole genome shotgun (WGS) entry which is preliminary data.</text>
</comment>
<dbReference type="GO" id="GO:0003824">
    <property type="term" value="F:catalytic activity"/>
    <property type="evidence" value="ECO:0007669"/>
    <property type="project" value="InterPro"/>
</dbReference>
<dbReference type="InterPro" id="IPR016193">
    <property type="entry name" value="Cytidine_deaminase-like"/>
</dbReference>
<dbReference type="PANTHER" id="PTHR30595">
    <property type="entry name" value="GLPR-RELATED TRANSCRIPTIONAL REPRESSOR"/>
    <property type="match status" value="1"/>
</dbReference>
<dbReference type="AlphaFoldDB" id="A0A2M7S553"/>
<dbReference type="InterPro" id="IPR038475">
    <property type="entry name" value="RecG_C_sf"/>
</dbReference>
<dbReference type="Pfam" id="PF13749">
    <property type="entry name" value="HATPase_c_4"/>
    <property type="match status" value="1"/>
</dbReference>
<dbReference type="SUPFAM" id="SSF53927">
    <property type="entry name" value="Cytidine deaminase-like"/>
    <property type="match status" value="1"/>
</dbReference>
<dbReference type="PROSITE" id="PS51747">
    <property type="entry name" value="CYT_DCMP_DEAMINASES_2"/>
    <property type="match status" value="1"/>
</dbReference>
<evidence type="ECO:0000313" key="3">
    <source>
        <dbReference type="Proteomes" id="UP000229307"/>
    </source>
</evidence>
<evidence type="ECO:0000259" key="1">
    <source>
        <dbReference type="PROSITE" id="PS51747"/>
    </source>
</evidence>
<dbReference type="Pfam" id="PF00383">
    <property type="entry name" value="dCMP_cyt_deam_1"/>
    <property type="match status" value="1"/>
</dbReference>
<name>A0A2M7S553_9BACT</name>
<dbReference type="EMBL" id="PFMR01000357">
    <property type="protein sequence ID" value="PIZ14393.1"/>
    <property type="molecule type" value="Genomic_DNA"/>
</dbReference>
<dbReference type="PANTHER" id="PTHR30595:SF6">
    <property type="entry name" value="SCHLAFEN ALBA-2 DOMAIN-CONTAINING PROTEIN"/>
    <property type="match status" value="1"/>
</dbReference>
<evidence type="ECO:0000313" key="2">
    <source>
        <dbReference type="EMBL" id="PIZ14393.1"/>
    </source>
</evidence>
<accession>A0A2M7S553</accession>